<evidence type="ECO:0000256" key="1">
    <source>
        <dbReference type="ARBA" id="ARBA00001966"/>
    </source>
</evidence>
<dbReference type="PROSITE" id="PS00198">
    <property type="entry name" value="4FE4S_FER_1"/>
    <property type="match status" value="1"/>
</dbReference>
<dbReference type="EMBL" id="DXEX01000140">
    <property type="protein sequence ID" value="HIX59333.1"/>
    <property type="molecule type" value="Genomic_DNA"/>
</dbReference>
<proteinExistence type="predicted"/>
<evidence type="ECO:0000256" key="5">
    <source>
        <dbReference type="ARBA" id="ARBA00022723"/>
    </source>
</evidence>
<dbReference type="Pfam" id="PF00037">
    <property type="entry name" value="Fer4"/>
    <property type="match status" value="1"/>
</dbReference>
<dbReference type="GO" id="GO:0046872">
    <property type="term" value="F:metal ion binding"/>
    <property type="evidence" value="ECO:0007669"/>
    <property type="project" value="UniProtKB-KW"/>
</dbReference>
<reference evidence="9" key="2">
    <citation type="submission" date="2021-04" db="EMBL/GenBank/DDBJ databases">
        <authorList>
            <person name="Gilroy R."/>
        </authorList>
    </citation>
    <scope>NUCLEOTIDE SEQUENCE</scope>
    <source>
        <strain evidence="9">ChiSjej1B19-8411</strain>
    </source>
</reference>
<keyword evidence="6" id="KW-0408">Iron</keyword>
<dbReference type="GO" id="GO:0051539">
    <property type="term" value="F:4 iron, 4 sulfur cluster binding"/>
    <property type="evidence" value="ECO:0007669"/>
    <property type="project" value="UniProtKB-KW"/>
</dbReference>
<evidence type="ECO:0000256" key="4">
    <source>
        <dbReference type="ARBA" id="ARBA00022485"/>
    </source>
</evidence>
<dbReference type="InterPro" id="IPR017900">
    <property type="entry name" value="4Fe4S_Fe_S_CS"/>
</dbReference>
<accession>A0A9D2B318</accession>
<evidence type="ECO:0000256" key="3">
    <source>
        <dbReference type="ARBA" id="ARBA00013529"/>
    </source>
</evidence>
<comment type="caution">
    <text evidence="9">The sequence shown here is derived from an EMBL/GenBank/DDBJ whole genome shotgun (WGS) entry which is preliminary data.</text>
</comment>
<keyword evidence="5" id="KW-0479">Metal-binding</keyword>
<evidence type="ECO:0000313" key="9">
    <source>
        <dbReference type="EMBL" id="HIX59333.1"/>
    </source>
</evidence>
<keyword evidence="7" id="KW-0411">Iron-sulfur</keyword>
<reference evidence="9" key="1">
    <citation type="journal article" date="2021" name="PeerJ">
        <title>Extensive microbial diversity within the chicken gut microbiome revealed by metagenomics and culture.</title>
        <authorList>
            <person name="Gilroy R."/>
            <person name="Ravi A."/>
            <person name="Getino M."/>
            <person name="Pursley I."/>
            <person name="Horton D.L."/>
            <person name="Alikhan N.F."/>
            <person name="Baker D."/>
            <person name="Gharbi K."/>
            <person name="Hall N."/>
            <person name="Watson M."/>
            <person name="Adriaenssens E.M."/>
            <person name="Foster-Nyarko E."/>
            <person name="Jarju S."/>
            <person name="Secka A."/>
            <person name="Antonio M."/>
            <person name="Oren A."/>
            <person name="Chaudhuri R.R."/>
            <person name="La Ragione R."/>
            <person name="Hildebrand F."/>
            <person name="Pallen M.J."/>
        </authorList>
    </citation>
    <scope>NUCLEOTIDE SEQUENCE</scope>
    <source>
        <strain evidence="9">ChiSjej1B19-8411</strain>
    </source>
</reference>
<evidence type="ECO:0000313" key="10">
    <source>
        <dbReference type="Proteomes" id="UP000886817"/>
    </source>
</evidence>
<organism evidence="9 10">
    <name type="scientific">Candidatus Blautia gallistercoris</name>
    <dbReference type="NCBI Taxonomy" id="2838490"/>
    <lineage>
        <taxon>Bacteria</taxon>
        <taxon>Bacillati</taxon>
        <taxon>Bacillota</taxon>
        <taxon>Clostridia</taxon>
        <taxon>Lachnospirales</taxon>
        <taxon>Lachnospiraceae</taxon>
        <taxon>Blautia</taxon>
    </lineage>
</organism>
<dbReference type="Proteomes" id="UP000886817">
    <property type="component" value="Unassembled WGS sequence"/>
</dbReference>
<keyword evidence="4" id="KW-0004">4Fe-4S</keyword>
<dbReference type="AlphaFoldDB" id="A0A9D2B318"/>
<gene>
    <name evidence="9" type="ORF">IAA45_06410</name>
</gene>
<sequence>MKKLVVAKKDACMACKACEVACSEAFYKEFDEDKSCIRISVKKDGETPKPMVCVQCGKCAQACESGAITQNAKGVYTVNKKLCTGCGKCVEACPFGLMVKAEDKPTASKCIACGICAKACPMDVLEVKES</sequence>
<dbReference type="Pfam" id="PF14697">
    <property type="entry name" value="Fer4_21"/>
    <property type="match status" value="1"/>
</dbReference>
<dbReference type="InterPro" id="IPR050157">
    <property type="entry name" value="PSI_iron-sulfur_center"/>
</dbReference>
<comment type="function">
    <text evidence="2">Ferredoxins are iron-sulfur proteins that transfer electrons in a wide variety of metabolic reactions.</text>
</comment>
<protein>
    <recommendedName>
        <fullName evidence="3">Ferredoxin</fullName>
    </recommendedName>
</protein>
<feature type="domain" description="4Fe-4S ferredoxin-type" evidence="8">
    <location>
        <begin position="74"/>
        <end position="103"/>
    </location>
</feature>
<evidence type="ECO:0000256" key="7">
    <source>
        <dbReference type="ARBA" id="ARBA00023014"/>
    </source>
</evidence>
<evidence type="ECO:0000259" key="8">
    <source>
        <dbReference type="PROSITE" id="PS51379"/>
    </source>
</evidence>
<dbReference type="PROSITE" id="PS51379">
    <property type="entry name" value="4FE4S_FER_2"/>
    <property type="match status" value="4"/>
</dbReference>
<dbReference type="Gene3D" id="3.30.70.3270">
    <property type="match status" value="1"/>
</dbReference>
<dbReference type="PANTHER" id="PTHR24960">
    <property type="entry name" value="PHOTOSYSTEM I IRON-SULFUR CENTER-RELATED"/>
    <property type="match status" value="1"/>
</dbReference>
<feature type="domain" description="4Fe-4S ferredoxin-type" evidence="8">
    <location>
        <begin position="2"/>
        <end position="33"/>
    </location>
</feature>
<name>A0A9D2B318_9FIRM</name>
<dbReference type="SUPFAM" id="SSF54862">
    <property type="entry name" value="4Fe-4S ferredoxins"/>
    <property type="match status" value="1"/>
</dbReference>
<dbReference type="InterPro" id="IPR017896">
    <property type="entry name" value="4Fe4S_Fe-S-bd"/>
</dbReference>
<dbReference type="Gene3D" id="3.30.70.20">
    <property type="match status" value="2"/>
</dbReference>
<evidence type="ECO:0000256" key="2">
    <source>
        <dbReference type="ARBA" id="ARBA00003532"/>
    </source>
</evidence>
<feature type="domain" description="4Fe-4S ferredoxin-type" evidence="8">
    <location>
        <begin position="44"/>
        <end position="73"/>
    </location>
</feature>
<dbReference type="PANTHER" id="PTHR24960:SF79">
    <property type="entry name" value="PHOTOSYSTEM I IRON-SULFUR CENTER"/>
    <property type="match status" value="1"/>
</dbReference>
<comment type="cofactor">
    <cofactor evidence="1">
        <name>[4Fe-4S] cluster</name>
        <dbReference type="ChEBI" id="CHEBI:49883"/>
    </cofactor>
</comment>
<feature type="domain" description="4Fe-4S ferredoxin-type" evidence="8">
    <location>
        <begin position="107"/>
        <end position="130"/>
    </location>
</feature>
<dbReference type="Pfam" id="PF12800">
    <property type="entry name" value="Fer4_4"/>
    <property type="match status" value="1"/>
</dbReference>
<evidence type="ECO:0000256" key="6">
    <source>
        <dbReference type="ARBA" id="ARBA00023004"/>
    </source>
</evidence>